<organism evidence="2 3">
    <name type="scientific">Dreissena polymorpha</name>
    <name type="common">Zebra mussel</name>
    <name type="synonym">Mytilus polymorpha</name>
    <dbReference type="NCBI Taxonomy" id="45954"/>
    <lineage>
        <taxon>Eukaryota</taxon>
        <taxon>Metazoa</taxon>
        <taxon>Spiralia</taxon>
        <taxon>Lophotrochozoa</taxon>
        <taxon>Mollusca</taxon>
        <taxon>Bivalvia</taxon>
        <taxon>Autobranchia</taxon>
        <taxon>Heteroconchia</taxon>
        <taxon>Euheterodonta</taxon>
        <taxon>Imparidentia</taxon>
        <taxon>Neoheterodontei</taxon>
        <taxon>Myida</taxon>
        <taxon>Dreissenoidea</taxon>
        <taxon>Dreissenidae</taxon>
        <taxon>Dreissena</taxon>
    </lineage>
</organism>
<name>A0A9D4RVU7_DREPO</name>
<keyword evidence="3" id="KW-1185">Reference proteome</keyword>
<sequence>MPRGTKWKLPENVEEDGEDDTRFLQPDPGRGFIDFEKIIRASKIILPNNNTRNVEGCGVSGESASTLSFPGYRKYTSSISCFGY</sequence>
<dbReference type="AlphaFoldDB" id="A0A9D4RVU7"/>
<dbReference type="Proteomes" id="UP000828390">
    <property type="component" value="Unassembled WGS sequence"/>
</dbReference>
<proteinExistence type="predicted"/>
<evidence type="ECO:0000313" key="2">
    <source>
        <dbReference type="EMBL" id="KAH3882989.1"/>
    </source>
</evidence>
<dbReference type="EMBL" id="JAIWYP010000001">
    <property type="protein sequence ID" value="KAH3882989.1"/>
    <property type="molecule type" value="Genomic_DNA"/>
</dbReference>
<comment type="caution">
    <text evidence="2">The sequence shown here is derived from an EMBL/GenBank/DDBJ whole genome shotgun (WGS) entry which is preliminary data.</text>
</comment>
<accession>A0A9D4RVU7</accession>
<protein>
    <submittedName>
        <fullName evidence="2">Uncharacterized protein</fullName>
    </submittedName>
</protein>
<gene>
    <name evidence="2" type="ORF">DPMN_006936</name>
</gene>
<feature type="region of interest" description="Disordered" evidence="1">
    <location>
        <begin position="1"/>
        <end position="26"/>
    </location>
</feature>
<evidence type="ECO:0000313" key="3">
    <source>
        <dbReference type="Proteomes" id="UP000828390"/>
    </source>
</evidence>
<reference evidence="2" key="2">
    <citation type="submission" date="2020-11" db="EMBL/GenBank/DDBJ databases">
        <authorList>
            <person name="McCartney M.A."/>
            <person name="Auch B."/>
            <person name="Kono T."/>
            <person name="Mallez S."/>
            <person name="Becker A."/>
            <person name="Gohl D.M."/>
            <person name="Silverstein K.A.T."/>
            <person name="Koren S."/>
            <person name="Bechman K.B."/>
            <person name="Herman A."/>
            <person name="Abrahante J.E."/>
            <person name="Garbe J."/>
        </authorList>
    </citation>
    <scope>NUCLEOTIDE SEQUENCE</scope>
    <source>
        <strain evidence="2">Duluth1</strain>
        <tissue evidence="2">Whole animal</tissue>
    </source>
</reference>
<reference evidence="2" key="1">
    <citation type="journal article" date="2019" name="bioRxiv">
        <title>The Genome of the Zebra Mussel, Dreissena polymorpha: A Resource for Invasive Species Research.</title>
        <authorList>
            <person name="McCartney M.A."/>
            <person name="Auch B."/>
            <person name="Kono T."/>
            <person name="Mallez S."/>
            <person name="Zhang Y."/>
            <person name="Obille A."/>
            <person name="Becker A."/>
            <person name="Abrahante J.E."/>
            <person name="Garbe J."/>
            <person name="Badalamenti J.P."/>
            <person name="Herman A."/>
            <person name="Mangelson H."/>
            <person name="Liachko I."/>
            <person name="Sullivan S."/>
            <person name="Sone E.D."/>
            <person name="Koren S."/>
            <person name="Silverstein K.A.T."/>
            <person name="Beckman K.B."/>
            <person name="Gohl D.M."/>
        </authorList>
    </citation>
    <scope>NUCLEOTIDE SEQUENCE</scope>
    <source>
        <strain evidence="2">Duluth1</strain>
        <tissue evidence="2">Whole animal</tissue>
    </source>
</reference>
<evidence type="ECO:0000256" key="1">
    <source>
        <dbReference type="SAM" id="MobiDB-lite"/>
    </source>
</evidence>